<dbReference type="Proteomes" id="UP000499080">
    <property type="component" value="Unassembled WGS sequence"/>
</dbReference>
<comment type="caution">
    <text evidence="1">The sequence shown here is derived from an EMBL/GenBank/DDBJ whole genome shotgun (WGS) entry which is preliminary data.</text>
</comment>
<keyword evidence="2" id="KW-1185">Reference proteome</keyword>
<name>A0A4Y2KHD5_ARAVE</name>
<dbReference type="OrthoDB" id="6780957at2759"/>
<dbReference type="AlphaFoldDB" id="A0A4Y2KHD5"/>
<proteinExistence type="predicted"/>
<sequence length="110" mass="12355">MLEEWQTSWNNGDTGRKIYDIMPSVSLRPTNWLERMLSSALSVALSLPTSQGVTSPTAIKLWWNWHGTSLCHGVCPRRVQEYEEASAKLRTRMAEKESPITPSPGIKLVG</sequence>
<reference evidence="1 2" key="1">
    <citation type="journal article" date="2019" name="Sci. Rep.">
        <title>Orb-weaving spider Araneus ventricosus genome elucidates the spidroin gene catalogue.</title>
        <authorList>
            <person name="Kono N."/>
            <person name="Nakamura H."/>
            <person name="Ohtoshi R."/>
            <person name="Moran D.A.P."/>
            <person name="Shinohara A."/>
            <person name="Yoshida Y."/>
            <person name="Fujiwara M."/>
            <person name="Mori M."/>
            <person name="Tomita M."/>
            <person name="Arakawa K."/>
        </authorList>
    </citation>
    <scope>NUCLEOTIDE SEQUENCE [LARGE SCALE GENOMIC DNA]</scope>
</reference>
<evidence type="ECO:0000313" key="1">
    <source>
        <dbReference type="EMBL" id="GBN00803.1"/>
    </source>
</evidence>
<gene>
    <name evidence="1" type="ORF">AVEN_131515_1</name>
</gene>
<accession>A0A4Y2KHD5</accession>
<dbReference type="EMBL" id="BGPR01004552">
    <property type="protein sequence ID" value="GBN00803.1"/>
    <property type="molecule type" value="Genomic_DNA"/>
</dbReference>
<protein>
    <submittedName>
        <fullName evidence="1">Uncharacterized protein</fullName>
    </submittedName>
</protein>
<evidence type="ECO:0000313" key="2">
    <source>
        <dbReference type="Proteomes" id="UP000499080"/>
    </source>
</evidence>
<organism evidence="1 2">
    <name type="scientific">Araneus ventricosus</name>
    <name type="common">Orbweaver spider</name>
    <name type="synonym">Epeira ventricosa</name>
    <dbReference type="NCBI Taxonomy" id="182803"/>
    <lineage>
        <taxon>Eukaryota</taxon>
        <taxon>Metazoa</taxon>
        <taxon>Ecdysozoa</taxon>
        <taxon>Arthropoda</taxon>
        <taxon>Chelicerata</taxon>
        <taxon>Arachnida</taxon>
        <taxon>Araneae</taxon>
        <taxon>Araneomorphae</taxon>
        <taxon>Entelegynae</taxon>
        <taxon>Araneoidea</taxon>
        <taxon>Araneidae</taxon>
        <taxon>Araneus</taxon>
    </lineage>
</organism>